<evidence type="ECO:0000313" key="1">
    <source>
        <dbReference type="EMBL" id="CAD6447872.1"/>
    </source>
</evidence>
<evidence type="ECO:0000313" key="2">
    <source>
        <dbReference type="Proteomes" id="UP000624404"/>
    </source>
</evidence>
<dbReference type="AlphaFoldDB" id="A0A8H2ZQJ3"/>
<comment type="caution">
    <text evidence="1">The sequence shown here is derived from an EMBL/GenBank/DDBJ whole genome shotgun (WGS) entry which is preliminary data.</text>
</comment>
<accession>A0A8H2ZQJ3</accession>
<reference evidence="1" key="1">
    <citation type="submission" date="2020-10" db="EMBL/GenBank/DDBJ databases">
        <authorList>
            <person name="Kusch S."/>
        </authorList>
    </citation>
    <scope>NUCLEOTIDE SEQUENCE</scope>
    <source>
        <strain evidence="1">SwB9</strain>
    </source>
</reference>
<name>A0A8H2ZQJ3_9HELO</name>
<keyword evidence="2" id="KW-1185">Reference proteome</keyword>
<sequence length="103" mass="11594">MGAEISTTVLRRLQKETIDDILQDKKLLKVLVDAIPSLSKASKKALRTVTITPTKTKQPKGSIEISKLRYLESPKLRPLVKVTAEDVRLPKAVQLEFQQWLGD</sequence>
<dbReference type="Proteomes" id="UP000624404">
    <property type="component" value="Unassembled WGS sequence"/>
</dbReference>
<organism evidence="1 2">
    <name type="scientific">Sclerotinia trifoliorum</name>
    <dbReference type="NCBI Taxonomy" id="28548"/>
    <lineage>
        <taxon>Eukaryota</taxon>
        <taxon>Fungi</taxon>
        <taxon>Dikarya</taxon>
        <taxon>Ascomycota</taxon>
        <taxon>Pezizomycotina</taxon>
        <taxon>Leotiomycetes</taxon>
        <taxon>Helotiales</taxon>
        <taxon>Sclerotiniaceae</taxon>
        <taxon>Sclerotinia</taxon>
    </lineage>
</organism>
<proteinExistence type="predicted"/>
<dbReference type="EMBL" id="CAJHIA010000030">
    <property type="protein sequence ID" value="CAD6447872.1"/>
    <property type="molecule type" value="Genomic_DNA"/>
</dbReference>
<protein>
    <submittedName>
        <fullName evidence="1">Ba1cb3ab-d747-4cf6-9411-ecf70619ab53</fullName>
    </submittedName>
</protein>
<gene>
    <name evidence="1" type="ORF">SCLTRI_LOCUS7664</name>
</gene>